<reference evidence="3 4" key="1">
    <citation type="journal article" date="2019" name="Sci. Data">
        <title>Hybrid genome assembly and annotation of Danionella translucida.</title>
        <authorList>
            <person name="Kadobianskyi M."/>
            <person name="Schulze L."/>
            <person name="Schuelke M."/>
            <person name="Judkewitz B."/>
        </authorList>
    </citation>
    <scope>NUCLEOTIDE SEQUENCE [LARGE SCALE GENOMIC DNA]</scope>
    <source>
        <strain evidence="3 4">Bolton</strain>
    </source>
</reference>
<sequence>MPWSCPGLCLCLVCLGLFLVFVSAYYDLVSASYGHDLSLSCLGLGSVMVLVLVSMPWSGSLFLLSLPWSQYVPVLAGSWS</sequence>
<organism evidence="3 4">
    <name type="scientific">Danionella cerebrum</name>
    <dbReference type="NCBI Taxonomy" id="2873325"/>
    <lineage>
        <taxon>Eukaryota</taxon>
        <taxon>Metazoa</taxon>
        <taxon>Chordata</taxon>
        <taxon>Craniata</taxon>
        <taxon>Vertebrata</taxon>
        <taxon>Euteleostomi</taxon>
        <taxon>Actinopterygii</taxon>
        <taxon>Neopterygii</taxon>
        <taxon>Teleostei</taxon>
        <taxon>Ostariophysi</taxon>
        <taxon>Cypriniformes</taxon>
        <taxon>Danionidae</taxon>
        <taxon>Danioninae</taxon>
        <taxon>Danionella</taxon>
    </lineage>
</organism>
<protein>
    <recommendedName>
        <fullName evidence="5">NADH dehydrogenase subunit 6</fullName>
    </recommendedName>
</protein>
<feature type="transmembrane region" description="Helical" evidence="1">
    <location>
        <begin position="48"/>
        <end position="66"/>
    </location>
</feature>
<evidence type="ECO:0000256" key="1">
    <source>
        <dbReference type="SAM" id="Phobius"/>
    </source>
</evidence>
<keyword evidence="2" id="KW-0732">Signal</keyword>
<dbReference type="EMBL" id="SRMA01001951">
    <property type="protein sequence ID" value="TRZ03992.1"/>
    <property type="molecule type" value="Genomic_DNA"/>
</dbReference>
<evidence type="ECO:0000313" key="4">
    <source>
        <dbReference type="Proteomes" id="UP000316079"/>
    </source>
</evidence>
<evidence type="ECO:0008006" key="5">
    <source>
        <dbReference type="Google" id="ProtNLM"/>
    </source>
</evidence>
<feature type="signal peptide" evidence="2">
    <location>
        <begin position="1"/>
        <end position="24"/>
    </location>
</feature>
<evidence type="ECO:0000256" key="2">
    <source>
        <dbReference type="SAM" id="SignalP"/>
    </source>
</evidence>
<evidence type="ECO:0000313" key="3">
    <source>
        <dbReference type="EMBL" id="TRZ03992.1"/>
    </source>
</evidence>
<name>A0A553RP85_9TELE</name>
<comment type="caution">
    <text evidence="3">The sequence shown here is derived from an EMBL/GenBank/DDBJ whole genome shotgun (WGS) entry which is preliminary data.</text>
</comment>
<keyword evidence="4" id="KW-1185">Reference proteome</keyword>
<feature type="chain" id="PRO_5021879871" description="NADH dehydrogenase subunit 6" evidence="2">
    <location>
        <begin position="25"/>
        <end position="80"/>
    </location>
</feature>
<keyword evidence="1" id="KW-0472">Membrane</keyword>
<gene>
    <name evidence="3" type="ORF">DNTS_023456</name>
</gene>
<proteinExistence type="predicted"/>
<accession>A0A553RP85</accession>
<keyword evidence="1" id="KW-0812">Transmembrane</keyword>
<keyword evidence="1" id="KW-1133">Transmembrane helix</keyword>
<dbReference type="Proteomes" id="UP000316079">
    <property type="component" value="Unassembled WGS sequence"/>
</dbReference>
<dbReference type="AlphaFoldDB" id="A0A553RP85"/>